<evidence type="ECO:0000313" key="8">
    <source>
        <dbReference type="EMBL" id="CAI9605441.1"/>
    </source>
</evidence>
<keyword evidence="9" id="KW-1185">Reference proteome</keyword>
<sequence>MWKPQPTTASVSHKSIQDFFAALYYVLDEDAEVKETGMVSGDKFLPRVCRGRSLIFQAENQPYLNSTIQFLFGLLNNDQLKAFVEGLGSSVSLRAKSAMEKWLVDGRLCTDALTCFYEAQDKELCSRVFSAKDLVFEPCFYSSSMENVRIREMLYCLADQRSFVSIRLEDQLMRPRDLELLSPFFHSSSKLCFSRCGFAEDLARGGKASWMSKQDSKIEELEFQVSVVTPSFYEDLRSVISSSRSLTKLVLGHHTLEDSALKTMCDGLRQPGCVLQELSLDDCNLTAPSCQILGSAMKENRSLHKLDLALNKIEDEGVKFLCEVLEVPGCTLQELRIEFSDLTPACCEFLRSALMTNRSLTTLYLRECNLEDTGAKMLCEAFRQPYCSVKMLALFENHITSSSCEDFRSVILTNRTLTNLNLRDNKLGDSGVKLLCEGLCDPGCTVQEMELTTCELTQASCMDLRSVLATSRSLTKLNLSWNSLEDSGVKVLCEGLGDPRCVLQELKLYGCDLSSSSLQDLASALLTNQSLTSLDLAGNKFEDSGVKRLCEALQTPGCALQTVRVGYCELTSSCTEEFMAVIDANTSLEELDVSFGYEDVAPL</sequence>
<name>A0ABN9G7T4_9NEOB</name>
<dbReference type="Gene3D" id="3.80.10.10">
    <property type="entry name" value="Ribonuclease Inhibitor"/>
    <property type="match status" value="3"/>
</dbReference>
<evidence type="ECO:0000259" key="7">
    <source>
        <dbReference type="Pfam" id="PF17776"/>
    </source>
</evidence>
<evidence type="ECO:0000256" key="2">
    <source>
        <dbReference type="ARBA" id="ARBA00022490"/>
    </source>
</evidence>
<evidence type="ECO:0000256" key="4">
    <source>
        <dbReference type="ARBA" id="ARBA00022843"/>
    </source>
</evidence>
<comment type="subcellular location">
    <subcellularLocation>
        <location evidence="1">Inflammasome</location>
    </subcellularLocation>
</comment>
<dbReference type="PANTHER" id="PTHR45690">
    <property type="entry name" value="NACHT, LRR AND PYD DOMAINS-CONTAINING PROTEIN 12"/>
    <property type="match status" value="1"/>
</dbReference>
<dbReference type="SUPFAM" id="SSF52047">
    <property type="entry name" value="RNI-like"/>
    <property type="match status" value="2"/>
</dbReference>
<accession>A0ABN9G7T4</accession>
<evidence type="ECO:0000256" key="6">
    <source>
        <dbReference type="ARBA" id="ARBA00023233"/>
    </source>
</evidence>
<keyword evidence="6" id="KW-1271">Inflammasome</keyword>
<keyword evidence="3" id="KW-0677">Repeat</keyword>
<dbReference type="EMBL" id="CATNWA010018127">
    <property type="protein sequence ID" value="CAI9605441.1"/>
    <property type="molecule type" value="Genomic_DNA"/>
</dbReference>
<dbReference type="InterPro" id="IPR001611">
    <property type="entry name" value="Leu-rich_rpt"/>
</dbReference>
<dbReference type="Proteomes" id="UP001162483">
    <property type="component" value="Unassembled WGS sequence"/>
</dbReference>
<organism evidence="8 9">
    <name type="scientific">Staurois parvus</name>
    <dbReference type="NCBI Taxonomy" id="386267"/>
    <lineage>
        <taxon>Eukaryota</taxon>
        <taxon>Metazoa</taxon>
        <taxon>Chordata</taxon>
        <taxon>Craniata</taxon>
        <taxon>Vertebrata</taxon>
        <taxon>Euteleostomi</taxon>
        <taxon>Amphibia</taxon>
        <taxon>Batrachia</taxon>
        <taxon>Anura</taxon>
        <taxon>Neobatrachia</taxon>
        <taxon>Ranoidea</taxon>
        <taxon>Ranidae</taxon>
        <taxon>Staurois</taxon>
    </lineage>
</organism>
<evidence type="ECO:0000256" key="1">
    <source>
        <dbReference type="ARBA" id="ARBA00004110"/>
    </source>
</evidence>
<dbReference type="Pfam" id="PF13516">
    <property type="entry name" value="LRR_6"/>
    <property type="match status" value="5"/>
</dbReference>
<reference evidence="8" key="1">
    <citation type="submission" date="2023-05" db="EMBL/GenBank/DDBJ databases">
        <authorList>
            <person name="Stuckert A."/>
        </authorList>
    </citation>
    <scope>NUCLEOTIDE SEQUENCE</scope>
</reference>
<comment type="caution">
    <text evidence="8">The sequence shown here is derived from an EMBL/GenBank/DDBJ whole genome shotgun (WGS) entry which is preliminary data.</text>
</comment>
<feature type="domain" description="NACHT LRR and PYD" evidence="7">
    <location>
        <begin position="13"/>
        <end position="125"/>
    </location>
</feature>
<keyword evidence="2" id="KW-0963">Cytoplasm</keyword>
<dbReference type="InterPro" id="IPR032675">
    <property type="entry name" value="LRR_dom_sf"/>
</dbReference>
<gene>
    <name evidence="8" type="ORF">SPARVUS_LOCUS13601631</name>
</gene>
<evidence type="ECO:0000256" key="3">
    <source>
        <dbReference type="ARBA" id="ARBA00022737"/>
    </source>
</evidence>
<protein>
    <recommendedName>
        <fullName evidence="7">NACHT LRR and PYD domain-containing protein</fullName>
    </recommendedName>
</protein>
<keyword evidence="4" id="KW-0832">Ubl conjugation</keyword>
<dbReference type="SMART" id="SM00368">
    <property type="entry name" value="LRR_RI"/>
    <property type="match status" value="9"/>
</dbReference>
<evidence type="ECO:0000256" key="5">
    <source>
        <dbReference type="ARBA" id="ARBA00023198"/>
    </source>
</evidence>
<keyword evidence="5" id="KW-0395">Inflammatory response</keyword>
<proteinExistence type="predicted"/>
<dbReference type="InterPro" id="IPR050637">
    <property type="entry name" value="NLRP_innate_immun_reg"/>
</dbReference>
<dbReference type="InterPro" id="IPR041267">
    <property type="entry name" value="NLRP_HD2"/>
</dbReference>
<evidence type="ECO:0000313" key="9">
    <source>
        <dbReference type="Proteomes" id="UP001162483"/>
    </source>
</evidence>
<dbReference type="Pfam" id="PF17776">
    <property type="entry name" value="NLRC4_HD2"/>
    <property type="match status" value="1"/>
</dbReference>
<dbReference type="PANTHER" id="PTHR45690:SF19">
    <property type="entry name" value="NACHT, LRR AND PYD DOMAINS-CONTAINING PROTEIN 3"/>
    <property type="match status" value="1"/>
</dbReference>